<evidence type="ECO:0000313" key="8">
    <source>
        <dbReference type="Proteomes" id="UP000543598"/>
    </source>
</evidence>
<feature type="transmembrane region" description="Helical" evidence="5">
    <location>
        <begin position="267"/>
        <end position="289"/>
    </location>
</feature>
<evidence type="ECO:0000256" key="5">
    <source>
        <dbReference type="SAM" id="Phobius"/>
    </source>
</evidence>
<evidence type="ECO:0000256" key="2">
    <source>
        <dbReference type="ARBA" id="ARBA00022692"/>
    </source>
</evidence>
<feature type="transmembrane region" description="Helical" evidence="5">
    <location>
        <begin position="337"/>
        <end position="357"/>
    </location>
</feature>
<keyword evidence="2 5" id="KW-0812">Transmembrane</keyword>
<evidence type="ECO:0000256" key="1">
    <source>
        <dbReference type="ARBA" id="ARBA00004141"/>
    </source>
</evidence>
<feature type="transmembrane region" description="Helical" evidence="5">
    <location>
        <begin position="113"/>
        <end position="133"/>
    </location>
</feature>
<name>A0A7Y2LZT8_9MICO</name>
<keyword evidence="4 5" id="KW-0472">Membrane</keyword>
<reference evidence="7 8" key="1">
    <citation type="submission" date="2020-05" db="EMBL/GenBank/DDBJ databases">
        <title>MicrobeNet Type strains.</title>
        <authorList>
            <person name="Nicholson A.C."/>
        </authorList>
    </citation>
    <scope>NUCLEOTIDE SEQUENCE [LARGE SCALE GENOMIC DNA]</scope>
    <source>
        <strain evidence="7 8">JCM 14282</strain>
    </source>
</reference>
<evidence type="ECO:0000256" key="3">
    <source>
        <dbReference type="ARBA" id="ARBA00022989"/>
    </source>
</evidence>
<organism evidence="7 8">
    <name type="scientific">Microbacterium ulmi</name>
    <dbReference type="NCBI Taxonomy" id="179095"/>
    <lineage>
        <taxon>Bacteria</taxon>
        <taxon>Bacillati</taxon>
        <taxon>Actinomycetota</taxon>
        <taxon>Actinomycetes</taxon>
        <taxon>Micrococcales</taxon>
        <taxon>Microbacteriaceae</taxon>
        <taxon>Microbacterium</taxon>
    </lineage>
</organism>
<evidence type="ECO:0000256" key="4">
    <source>
        <dbReference type="ARBA" id="ARBA00023136"/>
    </source>
</evidence>
<gene>
    <name evidence="7" type="ORF">HLA99_08525</name>
</gene>
<dbReference type="Pfam" id="PF13515">
    <property type="entry name" value="FUSC_2"/>
    <property type="match status" value="1"/>
</dbReference>
<dbReference type="AlphaFoldDB" id="A0A7Y2LZT8"/>
<dbReference type="RefSeq" id="WP_167035578.1">
    <property type="nucleotide sequence ID" value="NZ_BAAANA010000002.1"/>
</dbReference>
<feature type="transmembrane region" description="Helical" evidence="5">
    <location>
        <begin position="239"/>
        <end position="255"/>
    </location>
</feature>
<dbReference type="EMBL" id="JABEMB010000010">
    <property type="protein sequence ID" value="NNH03891.1"/>
    <property type="molecule type" value="Genomic_DNA"/>
</dbReference>
<sequence length="363" mass="37204">MSEQRTDDEESGERGTRRGLVSDWLRGLVAIAPAPHARWPIGLQAAFAMAVPLLLFTLLGLPEVGLQAAGGAFTALYAAACSAKERVRVLPFVGAGLIASAALGTVAGADPVVAVVGLIVVSIVAAALVYGFALGPPGPVFFVLVYGLSAHVTAAVDGRRAVEPLAFLGALALGCAFAYLAALSPLVVPRLRREPARRVHEILPGPRLDADARLLLVRVAIVAVVGAVGAALWVDPQHAYWAVCSGLAVVGVNVGRRAAFVRGTQRLVGTLVGAAVFAESAALAIPPLALPLLLGGLQFVIEILVVRNYALALVFITPLVLFITTTAAPGADPSGLIAARVLDTVIGAAIGALSGLLHPRRDA</sequence>
<feature type="transmembrane region" description="Helical" evidence="5">
    <location>
        <begin position="165"/>
        <end position="188"/>
    </location>
</feature>
<evidence type="ECO:0000313" key="7">
    <source>
        <dbReference type="EMBL" id="NNH03891.1"/>
    </source>
</evidence>
<feature type="transmembrane region" description="Helical" evidence="5">
    <location>
        <begin position="89"/>
        <end position="107"/>
    </location>
</feature>
<protein>
    <submittedName>
        <fullName evidence="7">FUSC family protein</fullName>
    </submittedName>
</protein>
<accession>A0A7Y2LZT8</accession>
<keyword evidence="3 5" id="KW-1133">Transmembrane helix</keyword>
<feature type="transmembrane region" description="Helical" evidence="5">
    <location>
        <begin position="309"/>
        <end position="330"/>
    </location>
</feature>
<feature type="transmembrane region" description="Helical" evidence="5">
    <location>
        <begin position="41"/>
        <end position="59"/>
    </location>
</feature>
<feature type="transmembrane region" description="Helical" evidence="5">
    <location>
        <begin position="65"/>
        <end position="82"/>
    </location>
</feature>
<comment type="caution">
    <text evidence="7">The sequence shown here is derived from an EMBL/GenBank/DDBJ whole genome shotgun (WGS) entry which is preliminary data.</text>
</comment>
<dbReference type="InterPro" id="IPR049453">
    <property type="entry name" value="Memb_transporter_dom"/>
</dbReference>
<feature type="transmembrane region" description="Helical" evidence="5">
    <location>
        <begin position="215"/>
        <end position="233"/>
    </location>
</feature>
<keyword evidence="8" id="KW-1185">Reference proteome</keyword>
<comment type="subcellular location">
    <subcellularLocation>
        <location evidence="1">Membrane</location>
        <topology evidence="1">Multi-pass membrane protein</topology>
    </subcellularLocation>
</comment>
<dbReference type="GO" id="GO:0016020">
    <property type="term" value="C:membrane"/>
    <property type="evidence" value="ECO:0007669"/>
    <property type="project" value="UniProtKB-SubCell"/>
</dbReference>
<feature type="transmembrane region" description="Helical" evidence="5">
    <location>
        <begin position="140"/>
        <end position="159"/>
    </location>
</feature>
<proteinExistence type="predicted"/>
<feature type="domain" description="Integral membrane bound transporter" evidence="6">
    <location>
        <begin position="228"/>
        <end position="353"/>
    </location>
</feature>
<evidence type="ECO:0000259" key="6">
    <source>
        <dbReference type="Pfam" id="PF13515"/>
    </source>
</evidence>
<dbReference type="Proteomes" id="UP000543598">
    <property type="component" value="Unassembled WGS sequence"/>
</dbReference>